<dbReference type="SMART" id="SM00354">
    <property type="entry name" value="HTH_LACI"/>
    <property type="match status" value="1"/>
</dbReference>
<proteinExistence type="predicted"/>
<keyword evidence="3" id="KW-0238">DNA-binding</keyword>
<dbReference type="Gene3D" id="1.10.260.40">
    <property type="entry name" value="lambda repressor-like DNA-binding domains"/>
    <property type="match status" value="1"/>
</dbReference>
<reference evidence="6 7" key="1">
    <citation type="submission" date="2014-02" db="EMBL/GenBank/DDBJ databases">
        <title>Genome sequence of Brachybacterium phenoliresistens strain W13A50.</title>
        <authorList>
            <person name="Wang X."/>
        </authorList>
    </citation>
    <scope>NUCLEOTIDE SEQUENCE [LARGE SCALE GENOMIC DNA]</scope>
    <source>
        <strain evidence="6 7">W13A50</strain>
    </source>
</reference>
<dbReference type="CDD" id="cd01392">
    <property type="entry name" value="HTH_LacI"/>
    <property type="match status" value="1"/>
</dbReference>
<dbReference type="STRING" id="396014.BF93_10330"/>
<evidence type="ECO:0000313" key="6">
    <source>
        <dbReference type="EMBL" id="EWS79623.1"/>
    </source>
</evidence>
<dbReference type="PATRIC" id="fig|396014.3.peg.3553"/>
<dbReference type="SUPFAM" id="SSF47413">
    <property type="entry name" value="lambda repressor-like DNA-binding domains"/>
    <property type="match status" value="1"/>
</dbReference>
<evidence type="ECO:0000259" key="5">
    <source>
        <dbReference type="PROSITE" id="PS50932"/>
    </source>
</evidence>
<dbReference type="GO" id="GO:0000976">
    <property type="term" value="F:transcription cis-regulatory region binding"/>
    <property type="evidence" value="ECO:0007669"/>
    <property type="project" value="TreeGrafter"/>
</dbReference>
<dbReference type="HOGENOM" id="CLU_037628_6_0_11"/>
<evidence type="ECO:0000256" key="1">
    <source>
        <dbReference type="ARBA" id="ARBA00022491"/>
    </source>
</evidence>
<keyword evidence="2" id="KW-0805">Transcription regulation</keyword>
<feature type="domain" description="HTH lacI-type" evidence="5">
    <location>
        <begin position="8"/>
        <end position="64"/>
    </location>
</feature>
<evidence type="ECO:0000313" key="7">
    <source>
        <dbReference type="Proteomes" id="UP000023067"/>
    </source>
</evidence>
<keyword evidence="4" id="KW-0804">Transcription</keyword>
<dbReference type="PANTHER" id="PTHR30146:SF148">
    <property type="entry name" value="HTH-TYPE TRANSCRIPTIONAL REPRESSOR PURR-RELATED"/>
    <property type="match status" value="1"/>
</dbReference>
<evidence type="ECO:0000256" key="4">
    <source>
        <dbReference type="ARBA" id="ARBA00023163"/>
    </source>
</evidence>
<name>Z9JNQ1_9MICO</name>
<comment type="caution">
    <text evidence="6">The sequence shown here is derived from an EMBL/GenBank/DDBJ whole genome shotgun (WGS) entry which is preliminary data.</text>
</comment>
<dbReference type="InterPro" id="IPR046335">
    <property type="entry name" value="LacI/GalR-like_sensor"/>
</dbReference>
<evidence type="ECO:0000256" key="3">
    <source>
        <dbReference type="ARBA" id="ARBA00023125"/>
    </source>
</evidence>
<evidence type="ECO:0000256" key="2">
    <source>
        <dbReference type="ARBA" id="ARBA00023015"/>
    </source>
</evidence>
<dbReference type="GO" id="GO:0003700">
    <property type="term" value="F:DNA-binding transcription factor activity"/>
    <property type="evidence" value="ECO:0007669"/>
    <property type="project" value="TreeGrafter"/>
</dbReference>
<dbReference type="Proteomes" id="UP000023067">
    <property type="component" value="Unassembled WGS sequence"/>
</dbReference>
<keyword evidence="7" id="KW-1185">Reference proteome</keyword>
<dbReference type="EMBL" id="JDYK01000029">
    <property type="protein sequence ID" value="EWS79623.1"/>
    <property type="molecule type" value="Genomic_DNA"/>
</dbReference>
<gene>
    <name evidence="6" type="ORF">BF93_10330</name>
</gene>
<dbReference type="PANTHER" id="PTHR30146">
    <property type="entry name" value="LACI-RELATED TRANSCRIPTIONAL REPRESSOR"/>
    <property type="match status" value="1"/>
</dbReference>
<dbReference type="SUPFAM" id="SSF53822">
    <property type="entry name" value="Periplasmic binding protein-like I"/>
    <property type="match status" value="1"/>
</dbReference>
<dbReference type="AlphaFoldDB" id="Z9JNQ1"/>
<dbReference type="InterPro" id="IPR010982">
    <property type="entry name" value="Lambda_DNA-bd_dom_sf"/>
</dbReference>
<organism evidence="6 7">
    <name type="scientific">Brachybacterium phenoliresistens</name>
    <dbReference type="NCBI Taxonomy" id="396014"/>
    <lineage>
        <taxon>Bacteria</taxon>
        <taxon>Bacillati</taxon>
        <taxon>Actinomycetota</taxon>
        <taxon>Actinomycetes</taxon>
        <taxon>Micrococcales</taxon>
        <taxon>Dermabacteraceae</taxon>
        <taxon>Brachybacterium</taxon>
    </lineage>
</organism>
<dbReference type="OrthoDB" id="9798934at2"/>
<dbReference type="Gene3D" id="3.40.50.2300">
    <property type="match status" value="2"/>
</dbReference>
<dbReference type="Pfam" id="PF13377">
    <property type="entry name" value="Peripla_BP_3"/>
    <property type="match status" value="1"/>
</dbReference>
<sequence>MAPPARRPTSADVAARAGVSRATVSMVLNNRVEGTVAPATREKVLRAAEELGYARSAIALSLKQQRTRTIGLITDEIATSPWAGRMVRAASMAAARADYMVITVDLSLRDASVEGALRTLAERQVDGLLYATMGRRVVPAPAARPGLPMVLLNCETADGPDGAESAAAGSSSVDPQLVEAPSFVPDDYEGARRAARRLAEVGHERIVMLSGGDSSVACLEREAGFRDELEERGLEPEVVDAGWQMDDGYRWLTLLLREEAPPTAVFCIRDRVAAGVLHAASAAGLQVPRDLSVIGFDDEDYFAETLTPPLTTIGLPHVEMGEQAMARLLALIDAPEAPGAGAAPAPVRIPCPLVERETVGRPHD</sequence>
<accession>Z9JNQ1</accession>
<dbReference type="eggNOG" id="COG1609">
    <property type="taxonomic scope" value="Bacteria"/>
</dbReference>
<dbReference type="PROSITE" id="PS50932">
    <property type="entry name" value="HTH_LACI_2"/>
    <property type="match status" value="1"/>
</dbReference>
<dbReference type="RefSeq" id="WP_038374532.1">
    <property type="nucleotide sequence ID" value="NZ_KK070011.1"/>
</dbReference>
<dbReference type="CDD" id="cd06288">
    <property type="entry name" value="PBP1_sucrose_transcription_regulator"/>
    <property type="match status" value="1"/>
</dbReference>
<keyword evidence="1" id="KW-0678">Repressor</keyword>
<dbReference type="InterPro" id="IPR028082">
    <property type="entry name" value="Peripla_BP_I"/>
</dbReference>
<dbReference type="InterPro" id="IPR000843">
    <property type="entry name" value="HTH_LacI"/>
</dbReference>
<dbReference type="Pfam" id="PF00356">
    <property type="entry name" value="LacI"/>
    <property type="match status" value="1"/>
</dbReference>
<protein>
    <submittedName>
        <fullName evidence="6">LacI family transcriptional regulator</fullName>
    </submittedName>
</protein>